<accession>A0A2R5EUT2</accession>
<evidence type="ECO:0000313" key="5">
    <source>
        <dbReference type="EMBL" id="GBG10317.1"/>
    </source>
</evidence>
<gene>
    <name evidence="5" type="ORF">PAT3040_05046</name>
</gene>
<sequence length="307" mass="34888">MRTLELTLQEALEICKALSHEHRMEIVRILSEGPLNVNEIADRMELPFSTAAVNIKKLEDAGIISTEIVPGRGSQKVNSKKYDRIIINLTDRGKQEENSFIVELPIGDFVHCDIQPTCGLLSEEGILLVQDDPRSFYEPERKRAQLLWFRSGYVEYHFPNRIPYGTQVEELELSLELCSEAPYHKLDWPSDITCWVNGIEVGTWTSPGDFGGERGFLTPSWWRTMNTQYGLLKSWRINGEGSFIDGVPISPVTVDELAMLDKPYISVRLGVKKNAANVGGINIFGRKFGNYEQDFLMKIKYSPRARS</sequence>
<keyword evidence="3" id="KW-0804">Transcription</keyword>
<dbReference type="PANTHER" id="PTHR43132">
    <property type="entry name" value="ARSENICAL RESISTANCE OPERON REPRESSOR ARSR-RELATED"/>
    <property type="match status" value="1"/>
</dbReference>
<dbReference type="CDD" id="cd00090">
    <property type="entry name" value="HTH_ARSR"/>
    <property type="match status" value="1"/>
</dbReference>
<dbReference type="Proteomes" id="UP000245202">
    <property type="component" value="Unassembled WGS sequence"/>
</dbReference>
<dbReference type="Gene3D" id="1.10.10.10">
    <property type="entry name" value="Winged helix-like DNA-binding domain superfamily/Winged helix DNA-binding domain"/>
    <property type="match status" value="1"/>
</dbReference>
<dbReference type="InterPro" id="IPR036390">
    <property type="entry name" value="WH_DNA-bd_sf"/>
</dbReference>
<evidence type="ECO:0000259" key="4">
    <source>
        <dbReference type="PROSITE" id="PS50987"/>
    </source>
</evidence>
<keyword evidence="1" id="KW-0805">Transcription regulation</keyword>
<comment type="caution">
    <text evidence="5">The sequence shown here is derived from an EMBL/GenBank/DDBJ whole genome shotgun (WGS) entry which is preliminary data.</text>
</comment>
<evidence type="ECO:0000256" key="1">
    <source>
        <dbReference type="ARBA" id="ARBA00023015"/>
    </source>
</evidence>
<evidence type="ECO:0000256" key="3">
    <source>
        <dbReference type="ARBA" id="ARBA00023163"/>
    </source>
</evidence>
<keyword evidence="2" id="KW-0238">DNA-binding</keyword>
<keyword evidence="6" id="KW-1185">Reference proteome</keyword>
<dbReference type="EMBL" id="BDQX01000315">
    <property type="protein sequence ID" value="GBG10317.1"/>
    <property type="molecule type" value="Genomic_DNA"/>
</dbReference>
<feature type="domain" description="HTH arsR-type" evidence="4">
    <location>
        <begin position="3"/>
        <end position="97"/>
    </location>
</feature>
<dbReference type="Pfam" id="PF12840">
    <property type="entry name" value="HTH_20"/>
    <property type="match status" value="1"/>
</dbReference>
<organism evidence="5 6">
    <name type="scientific">Paenibacillus agaridevorans</name>
    <dbReference type="NCBI Taxonomy" id="171404"/>
    <lineage>
        <taxon>Bacteria</taxon>
        <taxon>Bacillati</taxon>
        <taxon>Bacillota</taxon>
        <taxon>Bacilli</taxon>
        <taxon>Bacillales</taxon>
        <taxon>Paenibacillaceae</taxon>
        <taxon>Paenibacillus</taxon>
    </lineage>
</organism>
<dbReference type="SMART" id="SM00418">
    <property type="entry name" value="HTH_ARSR"/>
    <property type="match status" value="1"/>
</dbReference>
<dbReference type="RefSeq" id="WP_108994836.1">
    <property type="nucleotide sequence ID" value="NZ_BDQX01000315.1"/>
</dbReference>
<name>A0A2R5EUT2_9BACL</name>
<evidence type="ECO:0000313" key="6">
    <source>
        <dbReference type="Proteomes" id="UP000245202"/>
    </source>
</evidence>
<proteinExistence type="predicted"/>
<dbReference type="PROSITE" id="PS50987">
    <property type="entry name" value="HTH_ARSR_2"/>
    <property type="match status" value="1"/>
</dbReference>
<dbReference type="GO" id="GO:0003677">
    <property type="term" value="F:DNA binding"/>
    <property type="evidence" value="ECO:0007669"/>
    <property type="project" value="UniProtKB-KW"/>
</dbReference>
<reference evidence="5 6" key="1">
    <citation type="submission" date="2017-08" db="EMBL/GenBank/DDBJ databases">
        <title>Substantial Increase in Enzyme Production by Combined Drug-Resistance Mutations in Paenibacillus agaridevorans.</title>
        <authorList>
            <person name="Tanaka Y."/>
            <person name="Funane K."/>
            <person name="Hosaka T."/>
            <person name="Shiwa Y."/>
            <person name="Fujita N."/>
            <person name="Miyazaki T."/>
            <person name="Yoshikawa H."/>
            <person name="Murakami K."/>
            <person name="Kasahara K."/>
            <person name="Inaoka T."/>
            <person name="Hiraga Y."/>
            <person name="Ochi K."/>
        </authorList>
    </citation>
    <scope>NUCLEOTIDE SEQUENCE [LARGE SCALE GENOMIC DNA]</scope>
    <source>
        <strain evidence="5 6">T-3040</strain>
    </source>
</reference>
<dbReference type="SUPFAM" id="SSF46785">
    <property type="entry name" value="Winged helix' DNA-binding domain"/>
    <property type="match status" value="1"/>
</dbReference>
<dbReference type="GO" id="GO:0003700">
    <property type="term" value="F:DNA-binding transcription factor activity"/>
    <property type="evidence" value="ECO:0007669"/>
    <property type="project" value="InterPro"/>
</dbReference>
<evidence type="ECO:0000256" key="2">
    <source>
        <dbReference type="ARBA" id="ARBA00023125"/>
    </source>
</evidence>
<dbReference type="AlphaFoldDB" id="A0A2R5EUT2"/>
<protein>
    <submittedName>
        <fullName evidence="5">Transcriptional regulator</fullName>
    </submittedName>
</protein>
<dbReference type="PANTHER" id="PTHR43132:SF2">
    <property type="entry name" value="ARSENICAL RESISTANCE OPERON REPRESSOR ARSR-RELATED"/>
    <property type="match status" value="1"/>
</dbReference>
<dbReference type="InterPro" id="IPR011991">
    <property type="entry name" value="ArsR-like_HTH"/>
</dbReference>
<dbReference type="InterPro" id="IPR001845">
    <property type="entry name" value="HTH_ArsR_DNA-bd_dom"/>
</dbReference>
<dbReference type="InterPro" id="IPR036388">
    <property type="entry name" value="WH-like_DNA-bd_sf"/>
</dbReference>
<dbReference type="InterPro" id="IPR051011">
    <property type="entry name" value="Metal_resp_trans_reg"/>
</dbReference>